<proteinExistence type="inferred from homology"/>
<evidence type="ECO:0000256" key="6">
    <source>
        <dbReference type="ARBA" id="ARBA00023136"/>
    </source>
</evidence>
<feature type="transmembrane region" description="Helical" evidence="7">
    <location>
        <begin position="236"/>
        <end position="261"/>
    </location>
</feature>
<dbReference type="PANTHER" id="PTHR43386:SF1">
    <property type="entry name" value="D,D-DIPEPTIDE TRANSPORT SYSTEM PERMEASE PROTEIN DDPC-RELATED"/>
    <property type="match status" value="1"/>
</dbReference>
<comment type="subcellular location">
    <subcellularLocation>
        <location evidence="1 7">Cell membrane</location>
        <topology evidence="1 7">Multi-pass membrane protein</topology>
    </subcellularLocation>
</comment>
<feature type="transmembrane region" description="Helical" evidence="7">
    <location>
        <begin position="97"/>
        <end position="122"/>
    </location>
</feature>
<evidence type="ECO:0000313" key="9">
    <source>
        <dbReference type="EMBL" id="MEB3370935.1"/>
    </source>
</evidence>
<evidence type="ECO:0000256" key="7">
    <source>
        <dbReference type="RuleBase" id="RU363032"/>
    </source>
</evidence>
<sequence length="580" mass="58271">MSTAKLAVPMVSRAGALAAMIALVGLLPWLSGRDPAWSVLRAQSAEGEVSPEALAAVRERLGLDAGPLGLLGQWLAGLVSGDAGTSWVSGKPVLPGLLGGLGVSLTLMGGAIAVALVVAAMLAARVLADASHGEVRHRSGASAAMFTAVPEFVLGSGLMVVFAVWLRWAPPYGWAGPENLVLPAVAMGVPAGGLLGRLLHDGLQSAAAEPWTRTWLVLGGGRATIAMGVLRRALPALLPQLALVVVGLLGGAVAVEELFAIPGVGRLALGAALSQDLPTLQAALLALLVLGVLAGTAVGLAQVLLLGPALRGASVPAAAEVRTEPGRWGRALPVMLGGALLIVTVAGLLRDPTAVDTSLRLAAPSWAHPFGADALGRDVLARLGHGAVRTVLVAAAITAVSFAVGLVLGLLPGISGPVEVINAVPPVVAGLLTAALLGPGVLGAAVAVAAVAWAPLAAHTAALVREELATTYIRASRTSGAGSGWIMRKHVLPAVIPPVARHALLRLPGVALHLSSLGFLGLGAQPPTPEWGLLLSESMPYVERAPWAVLSPTLALALLGGFAIAVSATRAPRTGRESVA</sequence>
<feature type="domain" description="ABC transmembrane type-1" evidence="8">
    <location>
        <begin position="383"/>
        <end position="568"/>
    </location>
</feature>
<evidence type="ECO:0000256" key="2">
    <source>
        <dbReference type="ARBA" id="ARBA00022448"/>
    </source>
</evidence>
<evidence type="ECO:0000256" key="4">
    <source>
        <dbReference type="ARBA" id="ARBA00022692"/>
    </source>
</evidence>
<evidence type="ECO:0000313" key="10">
    <source>
        <dbReference type="Proteomes" id="UP001327093"/>
    </source>
</evidence>
<dbReference type="PANTHER" id="PTHR43386">
    <property type="entry name" value="OLIGOPEPTIDE TRANSPORT SYSTEM PERMEASE PROTEIN APPC"/>
    <property type="match status" value="1"/>
</dbReference>
<dbReference type="EMBL" id="JAWLNX010000023">
    <property type="protein sequence ID" value="MEB3370935.1"/>
    <property type="molecule type" value="Genomic_DNA"/>
</dbReference>
<keyword evidence="6 7" id="KW-0472">Membrane</keyword>
<dbReference type="Gene3D" id="1.10.3720.10">
    <property type="entry name" value="MetI-like"/>
    <property type="match status" value="2"/>
</dbReference>
<reference evidence="9 10" key="1">
    <citation type="submission" date="2023-10" db="EMBL/GenBank/DDBJ databases">
        <title>Saccharopolyspora sp. nov., isolated from mangrove soil.</title>
        <authorList>
            <person name="Lu Y."/>
            <person name="Liu W."/>
        </authorList>
    </citation>
    <scope>NUCLEOTIDE SEQUENCE [LARGE SCALE GENOMIC DNA]</scope>
    <source>
        <strain evidence="9 10">S2-29</strain>
    </source>
</reference>
<comment type="caution">
    <text evidence="9">The sequence shown here is derived from an EMBL/GenBank/DDBJ whole genome shotgun (WGS) entry which is preliminary data.</text>
</comment>
<name>A0ABU6AHZ1_9PSEU</name>
<comment type="similarity">
    <text evidence="7">Belongs to the binding-protein-dependent transport system permease family.</text>
</comment>
<gene>
    <name evidence="9" type="ORF">R4I43_26375</name>
</gene>
<protein>
    <submittedName>
        <fullName evidence="9">ABC transporter permease subunit</fullName>
    </submittedName>
</protein>
<keyword evidence="10" id="KW-1185">Reference proteome</keyword>
<feature type="transmembrane region" description="Helical" evidence="7">
    <location>
        <begin position="545"/>
        <end position="566"/>
    </location>
</feature>
<dbReference type="SUPFAM" id="SSF161098">
    <property type="entry name" value="MetI-like"/>
    <property type="match status" value="2"/>
</dbReference>
<dbReference type="InterPro" id="IPR050366">
    <property type="entry name" value="BP-dependent_transpt_permease"/>
</dbReference>
<dbReference type="PROSITE" id="PS50928">
    <property type="entry name" value="ABC_TM1"/>
    <property type="match status" value="2"/>
</dbReference>
<dbReference type="CDD" id="cd06261">
    <property type="entry name" value="TM_PBP2"/>
    <property type="match status" value="1"/>
</dbReference>
<dbReference type="Proteomes" id="UP001327093">
    <property type="component" value="Unassembled WGS sequence"/>
</dbReference>
<feature type="transmembrane region" description="Helical" evidence="7">
    <location>
        <begin position="431"/>
        <end position="456"/>
    </location>
</feature>
<evidence type="ECO:0000256" key="1">
    <source>
        <dbReference type="ARBA" id="ARBA00004651"/>
    </source>
</evidence>
<feature type="transmembrane region" description="Helical" evidence="7">
    <location>
        <begin position="143"/>
        <end position="168"/>
    </location>
</feature>
<keyword evidence="2 7" id="KW-0813">Transport</keyword>
<keyword evidence="4 7" id="KW-0812">Transmembrane</keyword>
<accession>A0ABU6AHZ1</accession>
<feature type="domain" description="ABC transmembrane type-1" evidence="8">
    <location>
        <begin position="101"/>
        <end position="298"/>
    </location>
</feature>
<feature type="transmembrane region" description="Helical" evidence="7">
    <location>
        <begin position="391"/>
        <end position="411"/>
    </location>
</feature>
<evidence type="ECO:0000259" key="8">
    <source>
        <dbReference type="PROSITE" id="PS50928"/>
    </source>
</evidence>
<feature type="transmembrane region" description="Helical" evidence="7">
    <location>
        <begin position="180"/>
        <end position="199"/>
    </location>
</feature>
<evidence type="ECO:0000256" key="5">
    <source>
        <dbReference type="ARBA" id="ARBA00022989"/>
    </source>
</evidence>
<keyword evidence="3" id="KW-1003">Cell membrane</keyword>
<dbReference type="RefSeq" id="WP_324268406.1">
    <property type="nucleotide sequence ID" value="NZ_JAWLNX010000023.1"/>
</dbReference>
<dbReference type="InterPro" id="IPR035906">
    <property type="entry name" value="MetI-like_sf"/>
</dbReference>
<keyword evidence="5 7" id="KW-1133">Transmembrane helix</keyword>
<organism evidence="9 10">
    <name type="scientific">Saccharopolyspora mangrovi</name>
    <dbReference type="NCBI Taxonomy" id="3082379"/>
    <lineage>
        <taxon>Bacteria</taxon>
        <taxon>Bacillati</taxon>
        <taxon>Actinomycetota</taxon>
        <taxon>Actinomycetes</taxon>
        <taxon>Pseudonocardiales</taxon>
        <taxon>Pseudonocardiaceae</taxon>
        <taxon>Saccharopolyspora</taxon>
    </lineage>
</organism>
<dbReference type="InterPro" id="IPR000515">
    <property type="entry name" value="MetI-like"/>
</dbReference>
<dbReference type="Pfam" id="PF00528">
    <property type="entry name" value="BPD_transp_1"/>
    <property type="match status" value="2"/>
</dbReference>
<feature type="transmembrane region" description="Helical" evidence="7">
    <location>
        <begin position="330"/>
        <end position="349"/>
    </location>
</feature>
<feature type="transmembrane region" description="Helical" evidence="7">
    <location>
        <begin position="282"/>
        <end position="310"/>
    </location>
</feature>
<evidence type="ECO:0000256" key="3">
    <source>
        <dbReference type="ARBA" id="ARBA00022475"/>
    </source>
</evidence>